<keyword evidence="5 7" id="KW-0687">Ribonucleoprotein</keyword>
<feature type="compositionally biased region" description="Basic and acidic residues" evidence="8">
    <location>
        <begin position="251"/>
        <end position="279"/>
    </location>
</feature>
<feature type="region of interest" description="Disordered" evidence="8">
    <location>
        <begin position="203"/>
        <end position="383"/>
    </location>
</feature>
<feature type="compositionally biased region" description="Acidic residues" evidence="8">
    <location>
        <begin position="216"/>
        <end position="250"/>
    </location>
</feature>
<feature type="compositionally biased region" description="Basic and acidic residues" evidence="8">
    <location>
        <begin position="574"/>
        <end position="593"/>
    </location>
</feature>
<dbReference type="Proteomes" id="UP000193719">
    <property type="component" value="Unassembled WGS sequence"/>
</dbReference>
<evidence type="ECO:0000313" key="9">
    <source>
        <dbReference type="EMBL" id="ORX49243.1"/>
    </source>
</evidence>
<feature type="compositionally biased region" description="Basic residues" evidence="8">
    <location>
        <begin position="594"/>
        <end position="608"/>
    </location>
</feature>
<evidence type="ECO:0000256" key="4">
    <source>
        <dbReference type="ARBA" id="ARBA00023242"/>
    </source>
</evidence>
<keyword evidence="4 7" id="KW-0539">Nucleus</keyword>
<evidence type="ECO:0000256" key="3">
    <source>
        <dbReference type="ARBA" id="ARBA00022552"/>
    </source>
</evidence>
<comment type="similarity">
    <text evidence="6 7">Belongs to the MPP10 family.</text>
</comment>
<dbReference type="PANTHER" id="PTHR17039">
    <property type="entry name" value="U3 SMALL NUCLEOLAR RIBONUCLEOPROTEIN PROTEIN MPP10"/>
    <property type="match status" value="1"/>
</dbReference>
<evidence type="ECO:0000313" key="10">
    <source>
        <dbReference type="Proteomes" id="UP000193719"/>
    </source>
</evidence>
<keyword evidence="2 7" id="KW-0690">Ribosome biogenesis</keyword>
<evidence type="ECO:0000256" key="1">
    <source>
        <dbReference type="ARBA" id="ARBA00004604"/>
    </source>
</evidence>
<feature type="compositionally biased region" description="Acidic residues" evidence="8">
    <location>
        <begin position="280"/>
        <end position="313"/>
    </location>
</feature>
<dbReference type="GO" id="GO:0034457">
    <property type="term" value="C:Mpp10 complex"/>
    <property type="evidence" value="ECO:0007669"/>
    <property type="project" value="UniProtKB-UniRule"/>
</dbReference>
<comment type="caution">
    <text evidence="9">The sequence shown here is derived from an EMBL/GenBank/DDBJ whole genome shotgun (WGS) entry which is preliminary data.</text>
</comment>
<keyword evidence="3 7" id="KW-0698">rRNA processing</keyword>
<dbReference type="PANTHER" id="PTHR17039:SF0">
    <property type="entry name" value="U3 SMALL NUCLEOLAR RIBONUCLEOPROTEIN PROTEIN MPP10"/>
    <property type="match status" value="1"/>
</dbReference>
<comment type="function">
    <text evidence="7">Involved in nucleolar processing of pre-18S ribosomal RNA.</text>
</comment>
<evidence type="ECO:0000256" key="5">
    <source>
        <dbReference type="ARBA" id="ARBA00023274"/>
    </source>
</evidence>
<proteinExistence type="inferred from homology"/>
<keyword evidence="10" id="KW-1185">Reference proteome</keyword>
<gene>
    <name evidence="9" type="ORF">BCR36DRAFT_353629</name>
</gene>
<feature type="region of interest" description="Disordered" evidence="8">
    <location>
        <begin position="570"/>
        <end position="614"/>
    </location>
</feature>
<reference evidence="9 10" key="1">
    <citation type="submission" date="2016-08" db="EMBL/GenBank/DDBJ databases">
        <title>Genomes of anaerobic fungi encode conserved fungal cellulosomes for biomass hydrolysis.</title>
        <authorList>
            <consortium name="DOE Joint Genome Institute"/>
            <person name="Haitjema C.H."/>
            <person name="Gilmore S.P."/>
            <person name="Henske J.K."/>
            <person name="Solomon K.V."/>
            <person name="De Groot R."/>
            <person name="Kuo A."/>
            <person name="Mondo S.J."/>
            <person name="Salamov A.A."/>
            <person name="Labutti K."/>
            <person name="Zhao Z."/>
            <person name="Chiniquy J."/>
            <person name="Barry K."/>
            <person name="Brewer H.M."/>
            <person name="Purvine S.O."/>
            <person name="Wright A.T."/>
            <person name="Boxma B."/>
            <person name="Van Alen T."/>
            <person name="Hackstein J.H."/>
            <person name="Baker S.E."/>
            <person name="Grigoriev I.V."/>
            <person name="O'Malley M.A."/>
        </authorList>
    </citation>
    <scope>NUCLEOTIDE SEQUENCE [LARGE SCALE GENOMIC DNA]</scope>
    <source>
        <strain evidence="10">finn</strain>
    </source>
</reference>
<comment type="subcellular location">
    <subcellularLocation>
        <location evidence="1 7">Nucleus</location>
        <location evidence="1 7">Nucleolus</location>
    </subcellularLocation>
</comment>
<dbReference type="InterPro" id="IPR012173">
    <property type="entry name" value="Mpp10"/>
</dbReference>
<organism evidence="9 10">
    <name type="scientific">Piromyces finnis</name>
    <dbReference type="NCBI Taxonomy" id="1754191"/>
    <lineage>
        <taxon>Eukaryota</taxon>
        <taxon>Fungi</taxon>
        <taxon>Fungi incertae sedis</taxon>
        <taxon>Chytridiomycota</taxon>
        <taxon>Chytridiomycota incertae sedis</taxon>
        <taxon>Neocallimastigomycetes</taxon>
        <taxon>Neocallimastigales</taxon>
        <taxon>Neocallimastigaceae</taxon>
        <taxon>Piromyces</taxon>
    </lineage>
</organism>
<dbReference type="EMBL" id="MCFH01000024">
    <property type="protein sequence ID" value="ORX49243.1"/>
    <property type="molecule type" value="Genomic_DNA"/>
</dbReference>
<accession>A0A1Y1V8P9</accession>
<reference evidence="9 10" key="2">
    <citation type="submission" date="2016-08" db="EMBL/GenBank/DDBJ databases">
        <title>Pervasive Adenine N6-methylation of Active Genes in Fungi.</title>
        <authorList>
            <consortium name="DOE Joint Genome Institute"/>
            <person name="Mondo S.J."/>
            <person name="Dannebaum R.O."/>
            <person name="Kuo R.C."/>
            <person name="Labutti K."/>
            <person name="Haridas S."/>
            <person name="Kuo A."/>
            <person name="Salamov A."/>
            <person name="Ahrendt S.R."/>
            <person name="Lipzen A."/>
            <person name="Sullivan W."/>
            <person name="Andreopoulos W.B."/>
            <person name="Clum A."/>
            <person name="Lindquist E."/>
            <person name="Daum C."/>
            <person name="Ramamoorthy G.K."/>
            <person name="Gryganskyi A."/>
            <person name="Culley D."/>
            <person name="Magnuson J.K."/>
            <person name="James T.Y."/>
            <person name="O'Malley M.A."/>
            <person name="Stajich J.E."/>
            <person name="Spatafora J.W."/>
            <person name="Visel A."/>
            <person name="Grigoriev I.V."/>
        </authorList>
    </citation>
    <scope>NUCLEOTIDE SEQUENCE [LARGE SCALE GENOMIC DNA]</scope>
    <source>
        <strain evidence="10">finn</strain>
    </source>
</reference>
<feature type="region of interest" description="Disordered" evidence="8">
    <location>
        <begin position="100"/>
        <end position="178"/>
    </location>
</feature>
<evidence type="ECO:0000256" key="7">
    <source>
        <dbReference type="PIRNR" id="PIRNR017300"/>
    </source>
</evidence>
<name>A0A1Y1V8P9_9FUNG</name>
<feature type="compositionally biased region" description="Acidic residues" evidence="8">
    <location>
        <begin position="100"/>
        <end position="167"/>
    </location>
</feature>
<evidence type="ECO:0000256" key="2">
    <source>
        <dbReference type="ARBA" id="ARBA00022517"/>
    </source>
</evidence>
<feature type="region of interest" description="Disordered" evidence="8">
    <location>
        <begin position="657"/>
        <end position="689"/>
    </location>
</feature>
<dbReference type="GO" id="GO:0006364">
    <property type="term" value="P:rRNA processing"/>
    <property type="evidence" value="ECO:0007669"/>
    <property type="project" value="UniProtKB-KW"/>
</dbReference>
<feature type="compositionally biased region" description="Acidic residues" evidence="8">
    <location>
        <begin position="320"/>
        <end position="347"/>
    </location>
</feature>
<dbReference type="PIRSF" id="PIRSF017300">
    <property type="entry name" value="snoRNP_Mpp10"/>
    <property type="match status" value="1"/>
</dbReference>
<dbReference type="OrthoDB" id="445326at2759"/>
<sequence>MTESLYEIPVNDDFINQILDKPEKFIVPDEKLEKKILGVTKNLFDFGIKNESNSSCPLEELYIDGFDNEQIWEEIQLQNIPLIEQFNEISNDIIENDLQMSEDEEEIEEEIEEEDFEDNEENEAEENDDDEEMENLNEDMEEEDKEEGIENDDEDIMDEEDFDEDDGDNKRKGSNSNRKYKKTVVDDQFFSLREMEAFAEEFERKDILRSRRFNEEADGEGAEEDDEGMAEEDYEYMNFDQDFDDEDDDTEIKYEDFFGPREEYEKNKEKNENSEKDNMNEDEDEENEEEEDDDDDDEEKEGDEVEDELDEDGFPNLHENDDDDNDDEEGEGEEEEEEEEEEDDDNDQNLTTKISNLFSEDNEEEGEGESLSTFEKSQKKMQETIEKLEEEAIADKHWALKGEISSKGRPLNSLLEEDLEVEHASKPVPVITEEVTQTLEDMIRQRILDNLFDDVERKIDINTLKPKYDPNKQFELFEEQKKQSLSEVYENEYLRQTAGEHQSEKELELEKRHQEIDDLFKKLCQNLDALSNWHYAPKPAKMEMTVVSNVPSIQMEEVLPIHESENTLLAPEETYEKPKTDVKGETEIDSSEKKRQRARRRKIKKVERKQKEREQKLRAKLLPNSIHQKHANKKQALETLTGNKNVTIISNNSLNLPGGKKKKGNGAKVISTTGGKASTNENSQISLKL</sequence>
<feature type="compositionally biased region" description="Basic and acidic residues" evidence="8">
    <location>
        <begin position="203"/>
        <end position="215"/>
    </location>
</feature>
<dbReference type="GO" id="GO:0005732">
    <property type="term" value="C:sno(s)RNA-containing ribonucleoprotein complex"/>
    <property type="evidence" value="ECO:0007669"/>
    <property type="project" value="UniProtKB-UniRule"/>
</dbReference>
<dbReference type="GO" id="GO:0032040">
    <property type="term" value="C:small-subunit processome"/>
    <property type="evidence" value="ECO:0007669"/>
    <property type="project" value="TreeGrafter"/>
</dbReference>
<dbReference type="AlphaFoldDB" id="A0A1Y1V8P9"/>
<dbReference type="Pfam" id="PF04006">
    <property type="entry name" value="Mpp10"/>
    <property type="match status" value="1"/>
</dbReference>
<protein>
    <recommendedName>
        <fullName evidence="7">U3 small nucleolar ribonucleoprotein protein MPP10</fullName>
    </recommendedName>
</protein>
<evidence type="ECO:0000256" key="8">
    <source>
        <dbReference type="SAM" id="MobiDB-lite"/>
    </source>
</evidence>
<dbReference type="STRING" id="1754191.A0A1Y1V8P9"/>
<feature type="compositionally biased region" description="Polar residues" evidence="8">
    <location>
        <begin position="670"/>
        <end position="689"/>
    </location>
</feature>
<evidence type="ECO:0000256" key="6">
    <source>
        <dbReference type="ARBA" id="ARBA00029455"/>
    </source>
</evidence>